<keyword evidence="5" id="KW-1185">Reference proteome</keyword>
<dbReference type="EMBL" id="FORH01000003">
    <property type="protein sequence ID" value="SFJ39840.1"/>
    <property type="molecule type" value="Genomic_DNA"/>
</dbReference>
<dbReference type="OrthoDB" id="7811737at2"/>
<dbReference type="Gene3D" id="2.40.50.100">
    <property type="match status" value="1"/>
</dbReference>
<dbReference type="PANTHER" id="PTHR30469:SF15">
    <property type="entry name" value="HLYD FAMILY OF SECRETION PROTEINS"/>
    <property type="match status" value="1"/>
</dbReference>
<evidence type="ECO:0000313" key="4">
    <source>
        <dbReference type="EMBL" id="SFJ39840.1"/>
    </source>
</evidence>
<feature type="compositionally biased region" description="Gly residues" evidence="2">
    <location>
        <begin position="431"/>
        <end position="443"/>
    </location>
</feature>
<evidence type="ECO:0000313" key="5">
    <source>
        <dbReference type="Proteomes" id="UP000199630"/>
    </source>
</evidence>
<dbReference type="InterPro" id="IPR006143">
    <property type="entry name" value="RND_pump_MFP"/>
</dbReference>
<dbReference type="RefSeq" id="WP_090060541.1">
    <property type="nucleotide sequence ID" value="NZ_FORH01000003.1"/>
</dbReference>
<accession>A0A1I3R1C5</accession>
<dbReference type="GO" id="GO:0015562">
    <property type="term" value="F:efflux transmembrane transporter activity"/>
    <property type="evidence" value="ECO:0007669"/>
    <property type="project" value="TreeGrafter"/>
</dbReference>
<evidence type="ECO:0000256" key="2">
    <source>
        <dbReference type="SAM" id="MobiDB-lite"/>
    </source>
</evidence>
<dbReference type="GO" id="GO:1990281">
    <property type="term" value="C:efflux pump complex"/>
    <property type="evidence" value="ECO:0007669"/>
    <property type="project" value="TreeGrafter"/>
</dbReference>
<comment type="similarity">
    <text evidence="1">Belongs to the membrane fusion protein (MFP) (TC 8.A.1) family.</text>
</comment>
<dbReference type="SUPFAM" id="SSF111369">
    <property type="entry name" value="HlyD-like secretion proteins"/>
    <property type="match status" value="1"/>
</dbReference>
<dbReference type="Gene3D" id="2.40.30.170">
    <property type="match status" value="1"/>
</dbReference>
<name>A0A1I3R1C5_9RHOB</name>
<dbReference type="PANTHER" id="PTHR30469">
    <property type="entry name" value="MULTIDRUG RESISTANCE PROTEIN MDTA"/>
    <property type="match status" value="1"/>
</dbReference>
<dbReference type="Pfam" id="PF25967">
    <property type="entry name" value="RND-MFP_C"/>
    <property type="match status" value="1"/>
</dbReference>
<dbReference type="STRING" id="588602.SAMN04487991_2037"/>
<sequence length="450" mass="46879">MMKAIGRLVAFSVPALMGGLAVVYAGNFAKLPEPSSMAKNPSPVRVITVAPLPIVPRVNGFGSVEPVREWRAVSRIAGEVIEMATPLAPGDIIAEGTVLFRIDDSDLKLDLANIDAQLSASAIKDDTVRSSLELAKSDLELARADLTRQEQLNSQGVTAQSALDTARRQELTARTKVTELESQITLNGAEREVLATQRAAVIRNLGFAEIRAPYDLRVRELNADMGQFVGSGQTLLSGEGIEAVDIAAQFPIGKIGPLLRLMGDGATVFDLAAEVSLPAPGHSVTWSARVERVGEAIDAQTQSAPVVVRVTDPLSQSAAGERPPLRRNMFVEVELSAPEQNALVVPTEAVRSGTALVVSEEGTLQKRAVETSFVAGDVAVVSKGLKKGDKLVITDPSIAVPGMAVKPVEDEARKGEITAAALGQAPAPVKTGGGAGGGGGGAGKAQEGSE</sequence>
<organism evidence="4 5">
    <name type="scientific">Celeribacter neptunius</name>
    <dbReference type="NCBI Taxonomy" id="588602"/>
    <lineage>
        <taxon>Bacteria</taxon>
        <taxon>Pseudomonadati</taxon>
        <taxon>Pseudomonadota</taxon>
        <taxon>Alphaproteobacteria</taxon>
        <taxon>Rhodobacterales</taxon>
        <taxon>Roseobacteraceae</taxon>
        <taxon>Celeribacter</taxon>
    </lineage>
</organism>
<evidence type="ECO:0000256" key="1">
    <source>
        <dbReference type="ARBA" id="ARBA00009477"/>
    </source>
</evidence>
<proteinExistence type="inferred from homology"/>
<dbReference type="NCBIfam" id="TIGR01730">
    <property type="entry name" value="RND_mfp"/>
    <property type="match status" value="1"/>
</dbReference>
<gene>
    <name evidence="4" type="ORF">SAMN04487991_2037</name>
</gene>
<dbReference type="Gene3D" id="2.40.420.20">
    <property type="match status" value="1"/>
</dbReference>
<evidence type="ECO:0000259" key="3">
    <source>
        <dbReference type="Pfam" id="PF25967"/>
    </source>
</evidence>
<dbReference type="Gene3D" id="1.10.287.470">
    <property type="entry name" value="Helix hairpin bin"/>
    <property type="match status" value="1"/>
</dbReference>
<dbReference type="Proteomes" id="UP000199630">
    <property type="component" value="Unassembled WGS sequence"/>
</dbReference>
<dbReference type="AlphaFoldDB" id="A0A1I3R1C5"/>
<feature type="domain" description="Multidrug resistance protein MdtA-like C-terminal permuted SH3" evidence="3">
    <location>
        <begin position="341"/>
        <end position="393"/>
    </location>
</feature>
<protein>
    <submittedName>
        <fullName evidence="4">RND family efflux transporter, MFP subunit</fullName>
    </submittedName>
</protein>
<feature type="region of interest" description="Disordered" evidence="2">
    <location>
        <begin position="417"/>
        <end position="450"/>
    </location>
</feature>
<dbReference type="InterPro" id="IPR058627">
    <property type="entry name" value="MdtA-like_C"/>
</dbReference>
<reference evidence="5" key="1">
    <citation type="submission" date="2016-10" db="EMBL/GenBank/DDBJ databases">
        <authorList>
            <person name="Varghese N."/>
            <person name="Submissions S."/>
        </authorList>
    </citation>
    <scope>NUCLEOTIDE SEQUENCE [LARGE SCALE GENOMIC DNA]</scope>
    <source>
        <strain evidence="5">DSM 26471</strain>
    </source>
</reference>